<accession>A0A1J5Q471</accession>
<gene>
    <name evidence="1" type="ORF">GALL_401840</name>
</gene>
<dbReference type="AlphaFoldDB" id="A0A1J5Q471"/>
<evidence type="ECO:0000313" key="1">
    <source>
        <dbReference type="EMBL" id="OIQ78120.1"/>
    </source>
</evidence>
<dbReference type="EMBL" id="MLJW01001465">
    <property type="protein sequence ID" value="OIQ78120.1"/>
    <property type="molecule type" value="Genomic_DNA"/>
</dbReference>
<reference evidence="1" key="1">
    <citation type="submission" date="2016-10" db="EMBL/GenBank/DDBJ databases">
        <title>Sequence of Gallionella enrichment culture.</title>
        <authorList>
            <person name="Poehlein A."/>
            <person name="Muehling M."/>
            <person name="Daniel R."/>
        </authorList>
    </citation>
    <scope>NUCLEOTIDE SEQUENCE</scope>
</reference>
<protein>
    <submittedName>
        <fullName evidence="1">Uncharacterized protein</fullName>
    </submittedName>
</protein>
<proteinExistence type="predicted"/>
<organism evidence="1">
    <name type="scientific">mine drainage metagenome</name>
    <dbReference type="NCBI Taxonomy" id="410659"/>
    <lineage>
        <taxon>unclassified sequences</taxon>
        <taxon>metagenomes</taxon>
        <taxon>ecological metagenomes</taxon>
    </lineage>
</organism>
<sequence>MRTVITKPWLKVLIALMIASVWAVGSANAAVSTVPKCPSFGPNTPSGPHPGRLAPTSPQAAVLCHYAASNEKAKFGTLVRSVKVVNPKTLAKLLNQAKLIKGTFSCPVNKGGQDLIIFVAKGVETYVSLSTTGCRDAISSNTSDGYFLSKAAIVELAKLDPAFK</sequence>
<name>A0A1J5Q471_9ZZZZ</name>
<comment type="caution">
    <text evidence="1">The sequence shown here is derived from an EMBL/GenBank/DDBJ whole genome shotgun (WGS) entry which is preliminary data.</text>
</comment>